<keyword evidence="5 6" id="KW-0067">ATP-binding</keyword>
<dbReference type="FunFam" id="3.30.200.20:FF:000315">
    <property type="entry name" value="Calcium-dependent protein kinase 3"/>
    <property type="match status" value="1"/>
</dbReference>
<dbReference type="OrthoDB" id="40902at2759"/>
<feature type="region of interest" description="Disordered" evidence="7">
    <location>
        <begin position="541"/>
        <end position="1053"/>
    </location>
</feature>
<feature type="compositionally biased region" description="Pro residues" evidence="7">
    <location>
        <begin position="576"/>
        <end position="590"/>
    </location>
</feature>
<dbReference type="GO" id="GO:0004674">
    <property type="term" value="F:protein serine/threonine kinase activity"/>
    <property type="evidence" value="ECO:0007669"/>
    <property type="project" value="UniProtKB-KW"/>
</dbReference>
<dbReference type="Pfam" id="PF00069">
    <property type="entry name" value="Pkinase"/>
    <property type="match status" value="1"/>
</dbReference>
<feature type="compositionally biased region" description="Pro residues" evidence="7">
    <location>
        <begin position="688"/>
        <end position="729"/>
    </location>
</feature>
<feature type="compositionally biased region" description="Polar residues" evidence="7">
    <location>
        <begin position="1017"/>
        <end position="1027"/>
    </location>
</feature>
<feature type="compositionally biased region" description="Polar residues" evidence="7">
    <location>
        <begin position="997"/>
        <end position="1010"/>
    </location>
</feature>
<evidence type="ECO:0000256" key="1">
    <source>
        <dbReference type="ARBA" id="ARBA00022527"/>
    </source>
</evidence>
<dbReference type="SMART" id="SM00233">
    <property type="entry name" value="PH"/>
    <property type="match status" value="1"/>
</dbReference>
<evidence type="ECO:0000256" key="2">
    <source>
        <dbReference type="ARBA" id="ARBA00022679"/>
    </source>
</evidence>
<dbReference type="EMBL" id="KV918961">
    <property type="protein sequence ID" value="OSX74149.1"/>
    <property type="molecule type" value="Genomic_DNA"/>
</dbReference>
<sequence length="1053" mass="109608">MATLRHDVPTLMDGWLFKEGKSFLRSRTRRYFRLKGTVLSNHHSPGSPASWEASVISCPVTAGAREHELVVALPTRQMSFFAETATDFAAWVDALRTASARSLEDYYIVGEVLGEGSFAKVHRGVDRETGEEVAIKIVSKAGYTARELEYVVREVAIMRELDHPNVVTTYDIFETVTHLHLVIELCEGGELFDIVADHGHLSERNASHVMRSIVSGIEYLHSQGICHRDIKPENILVKSKTWPLEVKLADFGLANFVEAETALSPGSSSSSASVDPAAIRPMATVIGTPGYVAPEVIKRTPYGPPVDMWAAGVVLYIILSGKMPFFGRTDAECMSRIANAKYALPAREWGRISPDAISLLRGLLQLNADKRLTAAAAMQHAWLADPAALSTEPLDNNLRGLHSTRRKFRRAVMAALTVHRMRGALMAGGGGAAAPGGGGPRVERIEARAGGRARQRGGRVGHPRRARRCGRGRRRARRRRDAASRHWRAAAAAATAAAAAAAVAATAAAARGRQGRAAAPAAARWAGRAAYRRRPRWARGVAADGAARGGRPHSAPAAAPARRPRPDVAARGRGGVPPPPPPPLPPPPPVSAADDRYTPPVSAADDQYTPPVSAANDRYTPHLLAPPPSQQKAPPQPRALQMVSSLSSIGPSMPSALALPLTPGGDGGSPFEPPRRPPPPAHAQAPPGAYPPPPVHSSPPPPRAYPPPPVHSSPPPRTYPPQPRAPPPAHAYGQAHGRPPPGGYSPQGAQGPPAQPFRSASGLLSPAATAALRASGSRGVGGGASLSAAGWGDPRVPQLPPVSSPVWGTTPPSHAPSSMAEAEARLRSMGLEEGGGAATAAAAAAAPKAATAAAAAAEAAATAAPKAATPAATKAAATAAPKAPTPAAAKAAAAATKTAAASPAVAGASSAPTAVRRRGKRPAIRYRTTNIDRPTGVASMHTRNLHAIENPPTPPPNDEQHDKKTYPPGLDTPPRPPPAPRFLGALGAAGFGRKRLSGSSFSGAINTLSPDTKEDGTTPSTGLTVNINDEMGPRISSTLPTSALDSRKTGALK</sequence>
<keyword evidence="1" id="KW-0723">Serine/threonine-protein kinase</keyword>
<proteinExistence type="predicted"/>
<feature type="compositionally biased region" description="Low complexity" evidence="7">
    <location>
        <begin position="552"/>
        <end position="563"/>
    </location>
</feature>
<dbReference type="SUPFAM" id="SSF56112">
    <property type="entry name" value="Protein kinase-like (PK-like)"/>
    <property type="match status" value="1"/>
</dbReference>
<feature type="domain" description="Protein kinase" evidence="9">
    <location>
        <begin position="107"/>
        <end position="383"/>
    </location>
</feature>
<dbReference type="InterPro" id="IPR011993">
    <property type="entry name" value="PH-like_dom_sf"/>
</dbReference>
<dbReference type="PROSITE" id="PS50011">
    <property type="entry name" value="PROTEIN_KINASE_DOM"/>
    <property type="match status" value="1"/>
</dbReference>
<dbReference type="InterPro" id="IPR001849">
    <property type="entry name" value="PH_domain"/>
</dbReference>
<dbReference type="InterPro" id="IPR000719">
    <property type="entry name" value="Prot_kinase_dom"/>
</dbReference>
<accession>A0A1X6NZW0</accession>
<feature type="region of interest" description="Disordered" evidence="7">
    <location>
        <begin position="449"/>
        <end position="487"/>
    </location>
</feature>
<evidence type="ECO:0000313" key="10">
    <source>
        <dbReference type="EMBL" id="OSX74149.1"/>
    </source>
</evidence>
<dbReference type="InterPro" id="IPR008271">
    <property type="entry name" value="Ser/Thr_kinase_AS"/>
</dbReference>
<dbReference type="GO" id="GO:0005524">
    <property type="term" value="F:ATP binding"/>
    <property type="evidence" value="ECO:0007669"/>
    <property type="project" value="UniProtKB-UniRule"/>
</dbReference>
<dbReference type="PANTHER" id="PTHR24347">
    <property type="entry name" value="SERINE/THREONINE-PROTEIN KINASE"/>
    <property type="match status" value="1"/>
</dbReference>
<feature type="compositionally biased region" description="Basic residues" evidence="7">
    <location>
        <begin position="915"/>
        <end position="924"/>
    </location>
</feature>
<feature type="domain" description="PH" evidence="8">
    <location>
        <begin position="9"/>
        <end position="100"/>
    </location>
</feature>
<evidence type="ECO:0000256" key="3">
    <source>
        <dbReference type="ARBA" id="ARBA00022741"/>
    </source>
</evidence>
<dbReference type="PROSITE" id="PS00108">
    <property type="entry name" value="PROTEIN_KINASE_ST"/>
    <property type="match status" value="1"/>
</dbReference>
<protein>
    <recommendedName>
        <fullName evidence="12">Protein kinase domain-containing protein</fullName>
    </recommendedName>
</protein>
<dbReference type="InterPro" id="IPR011009">
    <property type="entry name" value="Kinase-like_dom_sf"/>
</dbReference>
<organism evidence="10 11">
    <name type="scientific">Porphyra umbilicalis</name>
    <name type="common">Purple laver</name>
    <name type="synonym">Red alga</name>
    <dbReference type="NCBI Taxonomy" id="2786"/>
    <lineage>
        <taxon>Eukaryota</taxon>
        <taxon>Rhodophyta</taxon>
        <taxon>Bangiophyceae</taxon>
        <taxon>Bangiales</taxon>
        <taxon>Bangiaceae</taxon>
        <taxon>Porphyra</taxon>
    </lineage>
</organism>
<gene>
    <name evidence="10" type="ORF">BU14_0306s0027</name>
</gene>
<dbReference type="AlphaFoldDB" id="A0A1X6NZW0"/>
<dbReference type="Gene3D" id="1.10.510.10">
    <property type="entry name" value="Transferase(Phosphotransferase) domain 1"/>
    <property type="match status" value="1"/>
</dbReference>
<feature type="compositionally biased region" description="Pro residues" evidence="7">
    <location>
        <begin position="970"/>
        <end position="980"/>
    </location>
</feature>
<dbReference type="CDD" id="cd05117">
    <property type="entry name" value="STKc_CAMK"/>
    <property type="match status" value="1"/>
</dbReference>
<evidence type="ECO:0000256" key="6">
    <source>
        <dbReference type="PROSITE-ProRule" id="PRU10141"/>
    </source>
</evidence>
<evidence type="ECO:0000259" key="9">
    <source>
        <dbReference type="PROSITE" id="PS50011"/>
    </source>
</evidence>
<feature type="binding site" evidence="6">
    <location>
        <position position="136"/>
    </location>
    <ligand>
        <name>ATP</name>
        <dbReference type="ChEBI" id="CHEBI:30616"/>
    </ligand>
</feature>
<evidence type="ECO:0000256" key="5">
    <source>
        <dbReference type="ARBA" id="ARBA00022840"/>
    </source>
</evidence>
<feature type="compositionally biased region" description="Polar residues" evidence="7">
    <location>
        <begin position="806"/>
        <end position="816"/>
    </location>
</feature>
<keyword evidence="2" id="KW-0808">Transferase</keyword>
<evidence type="ECO:0000313" key="11">
    <source>
        <dbReference type="Proteomes" id="UP000218209"/>
    </source>
</evidence>
<dbReference type="SMART" id="SM00220">
    <property type="entry name" value="S_TKc"/>
    <property type="match status" value="1"/>
</dbReference>
<dbReference type="PROSITE" id="PS00107">
    <property type="entry name" value="PROTEIN_KINASE_ATP"/>
    <property type="match status" value="1"/>
</dbReference>
<keyword evidence="3 6" id="KW-0547">Nucleotide-binding</keyword>
<feature type="compositionally biased region" description="Basic residues" evidence="7">
    <location>
        <begin position="451"/>
        <end position="487"/>
    </location>
</feature>
<name>A0A1X6NZW0_PORUM</name>
<evidence type="ECO:0000256" key="7">
    <source>
        <dbReference type="SAM" id="MobiDB-lite"/>
    </source>
</evidence>
<evidence type="ECO:0000259" key="8">
    <source>
        <dbReference type="PROSITE" id="PS50003"/>
    </source>
</evidence>
<feature type="compositionally biased region" description="Low complexity" evidence="7">
    <location>
        <begin position="838"/>
        <end position="914"/>
    </location>
</feature>
<evidence type="ECO:0000256" key="4">
    <source>
        <dbReference type="ARBA" id="ARBA00022777"/>
    </source>
</evidence>
<dbReference type="PROSITE" id="PS50003">
    <property type="entry name" value="PH_DOMAIN"/>
    <property type="match status" value="1"/>
</dbReference>
<feature type="compositionally biased region" description="Low complexity" evidence="7">
    <location>
        <begin position="644"/>
        <end position="655"/>
    </location>
</feature>
<dbReference type="InterPro" id="IPR017441">
    <property type="entry name" value="Protein_kinase_ATP_BS"/>
</dbReference>
<feature type="compositionally biased region" description="Pro residues" evidence="7">
    <location>
        <begin position="624"/>
        <end position="637"/>
    </location>
</feature>
<feature type="compositionally biased region" description="Polar residues" evidence="7">
    <location>
        <begin position="1035"/>
        <end position="1044"/>
    </location>
</feature>
<dbReference type="FunFam" id="1.10.510.10:FF:000571">
    <property type="entry name" value="Maternal embryonic leucine zipper kinase"/>
    <property type="match status" value="1"/>
</dbReference>
<keyword evidence="4" id="KW-0418">Kinase</keyword>
<keyword evidence="11" id="KW-1185">Reference proteome</keyword>
<evidence type="ECO:0008006" key="12">
    <source>
        <dbReference type="Google" id="ProtNLM"/>
    </source>
</evidence>
<dbReference type="Proteomes" id="UP000218209">
    <property type="component" value="Unassembled WGS sequence"/>
</dbReference>
<dbReference type="SUPFAM" id="SSF50729">
    <property type="entry name" value="PH domain-like"/>
    <property type="match status" value="1"/>
</dbReference>
<reference evidence="10 11" key="1">
    <citation type="submission" date="2017-03" db="EMBL/GenBank/DDBJ databases">
        <title>WGS assembly of Porphyra umbilicalis.</title>
        <authorList>
            <person name="Brawley S.H."/>
            <person name="Blouin N.A."/>
            <person name="Ficko-Blean E."/>
            <person name="Wheeler G.L."/>
            <person name="Lohr M."/>
            <person name="Goodson H.V."/>
            <person name="Jenkins J.W."/>
            <person name="Blaby-Haas C.E."/>
            <person name="Helliwell K.E."/>
            <person name="Chan C."/>
            <person name="Marriage T."/>
            <person name="Bhattacharya D."/>
            <person name="Klein A.S."/>
            <person name="Badis Y."/>
            <person name="Brodie J."/>
            <person name="Cao Y."/>
            <person name="Collen J."/>
            <person name="Dittami S.M."/>
            <person name="Gachon C.M."/>
            <person name="Green B.R."/>
            <person name="Karpowicz S."/>
            <person name="Kim J.W."/>
            <person name="Kudahl U."/>
            <person name="Lin S."/>
            <person name="Michel G."/>
            <person name="Mittag M."/>
            <person name="Olson B.J."/>
            <person name="Pangilinan J."/>
            <person name="Peng Y."/>
            <person name="Qiu H."/>
            <person name="Shu S."/>
            <person name="Singer J.T."/>
            <person name="Smith A.G."/>
            <person name="Sprecher B.N."/>
            <person name="Wagner V."/>
            <person name="Wang W."/>
            <person name="Wang Z.-Y."/>
            <person name="Yan J."/>
            <person name="Yarish C."/>
            <person name="Zoeuner-Riek S."/>
            <person name="Zhuang Y."/>
            <person name="Zou Y."/>
            <person name="Lindquist E.A."/>
            <person name="Grimwood J."/>
            <person name="Barry K."/>
            <person name="Rokhsar D.S."/>
            <person name="Schmutz J."/>
            <person name="Stiller J.W."/>
            <person name="Grossman A.R."/>
            <person name="Prochnik S.E."/>
        </authorList>
    </citation>
    <scope>NUCLEOTIDE SEQUENCE [LARGE SCALE GENOMIC DNA]</scope>
    <source>
        <strain evidence="10">4086291</strain>
    </source>
</reference>
<dbReference type="Gene3D" id="2.30.29.30">
    <property type="entry name" value="Pleckstrin-homology domain (PH domain)/Phosphotyrosine-binding domain (PTB)"/>
    <property type="match status" value="1"/>
</dbReference>